<accession>A0A2A9NLE6</accession>
<proteinExistence type="predicted"/>
<dbReference type="AlphaFoldDB" id="A0A2A9NLE6"/>
<reference evidence="1 2" key="1">
    <citation type="submission" date="2014-02" db="EMBL/GenBank/DDBJ databases">
        <title>Transposable element dynamics among asymbiotic and ectomycorrhizal Amanita fungi.</title>
        <authorList>
            <consortium name="DOE Joint Genome Institute"/>
            <person name="Hess J."/>
            <person name="Skrede I."/>
            <person name="Wolfe B."/>
            <person name="LaButti K."/>
            <person name="Ohm R.A."/>
            <person name="Grigoriev I.V."/>
            <person name="Pringle A."/>
        </authorList>
    </citation>
    <scope>NUCLEOTIDE SEQUENCE [LARGE SCALE GENOMIC DNA]</scope>
    <source>
        <strain evidence="1 2">SKay4041</strain>
    </source>
</reference>
<dbReference type="OrthoDB" id="439917at2759"/>
<name>A0A2A9NLE6_9AGAR</name>
<dbReference type="Proteomes" id="UP000242287">
    <property type="component" value="Unassembled WGS sequence"/>
</dbReference>
<sequence length="106" mass="10983">MDVCPPFTVPCPIDAARPSLGFTCISPLSDPDNCGGCAALGQGVRCAGTDGDEDSEMEEGEVEGVKQITTCTNGYCGFLSYKQANVLGSLRESCSKGSRSTTHLGL</sequence>
<evidence type="ECO:0000313" key="2">
    <source>
        <dbReference type="Proteomes" id="UP000242287"/>
    </source>
</evidence>
<protein>
    <submittedName>
        <fullName evidence="1">Uncharacterized protein</fullName>
    </submittedName>
</protein>
<keyword evidence="2" id="KW-1185">Reference proteome</keyword>
<dbReference type="EMBL" id="KZ302010">
    <property type="protein sequence ID" value="PFH50154.1"/>
    <property type="molecule type" value="Genomic_DNA"/>
</dbReference>
<gene>
    <name evidence="1" type="ORF">AMATHDRAFT_61627</name>
</gene>
<organism evidence="1 2">
    <name type="scientific">Amanita thiersii Skay4041</name>
    <dbReference type="NCBI Taxonomy" id="703135"/>
    <lineage>
        <taxon>Eukaryota</taxon>
        <taxon>Fungi</taxon>
        <taxon>Dikarya</taxon>
        <taxon>Basidiomycota</taxon>
        <taxon>Agaricomycotina</taxon>
        <taxon>Agaricomycetes</taxon>
        <taxon>Agaricomycetidae</taxon>
        <taxon>Agaricales</taxon>
        <taxon>Pluteineae</taxon>
        <taxon>Amanitaceae</taxon>
        <taxon>Amanita</taxon>
    </lineage>
</organism>
<evidence type="ECO:0000313" key="1">
    <source>
        <dbReference type="EMBL" id="PFH50154.1"/>
    </source>
</evidence>